<keyword evidence="4" id="KW-0256">Endoplasmic reticulum</keyword>
<comment type="similarity">
    <text evidence="2">Belongs to the OST4 family.</text>
</comment>
<dbReference type="GO" id="GO:0005789">
    <property type="term" value="C:endoplasmic reticulum membrane"/>
    <property type="evidence" value="ECO:0007669"/>
    <property type="project" value="UniProtKB-SubCell"/>
</dbReference>
<evidence type="ECO:0000256" key="4">
    <source>
        <dbReference type="ARBA" id="ARBA00022824"/>
    </source>
</evidence>
<dbReference type="SUPFAM" id="SSF103464">
    <property type="entry name" value="Oligosaccharyltransferase subunit ost4p"/>
    <property type="match status" value="1"/>
</dbReference>
<reference evidence="9 10" key="1">
    <citation type="submission" date="2019-03" db="EMBL/GenBank/DDBJ databases">
        <title>Rhodosporidium diobovatum UCD-FST 08-225 genome sequencing, assembly, and annotation.</title>
        <authorList>
            <person name="Fakankun I.U."/>
            <person name="Fristensky B."/>
            <person name="Levin D.B."/>
        </authorList>
    </citation>
    <scope>NUCLEOTIDE SEQUENCE [LARGE SCALE GENOMIC DNA]</scope>
    <source>
        <strain evidence="9 10">UCD-FST 08-225</strain>
    </source>
</reference>
<evidence type="ECO:0000256" key="8">
    <source>
        <dbReference type="SAM" id="Phobius"/>
    </source>
</evidence>
<dbReference type="OrthoDB" id="2124077at2759"/>
<dbReference type="AlphaFoldDB" id="A0A5C5FSN2"/>
<comment type="caution">
    <text evidence="9">The sequence shown here is derived from an EMBL/GenBank/DDBJ whole genome shotgun (WGS) entry which is preliminary data.</text>
</comment>
<evidence type="ECO:0000256" key="6">
    <source>
        <dbReference type="ARBA" id="ARBA00022989"/>
    </source>
</evidence>
<keyword evidence="3 8" id="KW-0812">Transmembrane</keyword>
<dbReference type="Proteomes" id="UP000311382">
    <property type="component" value="Unassembled WGS sequence"/>
</dbReference>
<proteinExistence type="inferred from homology"/>
<evidence type="ECO:0000313" key="9">
    <source>
        <dbReference type="EMBL" id="TNY18791.1"/>
    </source>
</evidence>
<evidence type="ECO:0000256" key="7">
    <source>
        <dbReference type="ARBA" id="ARBA00023136"/>
    </source>
</evidence>
<keyword evidence="7 8" id="KW-0472">Membrane</keyword>
<keyword evidence="6 8" id="KW-1133">Transmembrane helix</keyword>
<dbReference type="EMBL" id="SOZI01000121">
    <property type="protein sequence ID" value="TNY18791.1"/>
    <property type="molecule type" value="Genomic_DNA"/>
</dbReference>
<gene>
    <name evidence="9" type="ORF">DMC30DRAFT_418500</name>
</gene>
<evidence type="ECO:0000256" key="3">
    <source>
        <dbReference type="ARBA" id="ARBA00022692"/>
    </source>
</evidence>
<feature type="transmembrane region" description="Helical" evidence="8">
    <location>
        <begin position="12"/>
        <end position="30"/>
    </location>
</feature>
<evidence type="ECO:0000313" key="10">
    <source>
        <dbReference type="Proteomes" id="UP000311382"/>
    </source>
</evidence>
<sequence length="61" mass="6737">MSPISDVLLSNLANTFGTLAVAGIVIFQFLEVNDKRERERLALDAAQHIHSDTRQPRSGDT</sequence>
<dbReference type="Pfam" id="PF10215">
    <property type="entry name" value="Ost4"/>
    <property type="match status" value="1"/>
</dbReference>
<keyword evidence="5" id="KW-0735">Signal-anchor</keyword>
<accession>A0A5C5FSN2</accession>
<evidence type="ECO:0000256" key="2">
    <source>
        <dbReference type="ARBA" id="ARBA00007685"/>
    </source>
</evidence>
<keyword evidence="10" id="KW-1185">Reference proteome</keyword>
<name>A0A5C5FSN2_9BASI</name>
<evidence type="ECO:0000256" key="5">
    <source>
        <dbReference type="ARBA" id="ARBA00022968"/>
    </source>
</evidence>
<comment type="subcellular location">
    <subcellularLocation>
        <location evidence="1">Endoplasmic reticulum membrane</location>
        <topology evidence="1">Single-pass type III membrane protein</topology>
    </subcellularLocation>
</comment>
<dbReference type="InterPro" id="IPR036330">
    <property type="entry name" value="Ost4p_sf"/>
</dbReference>
<dbReference type="InterPro" id="IPR018943">
    <property type="entry name" value="Oligosaccaryltransferase"/>
</dbReference>
<evidence type="ECO:0000256" key="1">
    <source>
        <dbReference type="ARBA" id="ARBA00004643"/>
    </source>
</evidence>
<organism evidence="9 10">
    <name type="scientific">Rhodotorula diobovata</name>
    <dbReference type="NCBI Taxonomy" id="5288"/>
    <lineage>
        <taxon>Eukaryota</taxon>
        <taxon>Fungi</taxon>
        <taxon>Dikarya</taxon>
        <taxon>Basidiomycota</taxon>
        <taxon>Pucciniomycotina</taxon>
        <taxon>Microbotryomycetes</taxon>
        <taxon>Sporidiobolales</taxon>
        <taxon>Sporidiobolaceae</taxon>
        <taxon>Rhodotorula</taxon>
    </lineage>
</organism>
<protein>
    <submittedName>
        <fullName evidence="9">Uncharacterized protein</fullName>
    </submittedName>
</protein>